<accession>A0A5R8WKV7</accession>
<gene>
    <name evidence="1" type="ORF">FDY95_20940</name>
</gene>
<dbReference type="EMBL" id="VAJM01000013">
    <property type="protein sequence ID" value="TLM89540.1"/>
    <property type="molecule type" value="Genomic_DNA"/>
</dbReference>
<keyword evidence="2" id="KW-1185">Reference proteome</keyword>
<evidence type="ECO:0000313" key="1">
    <source>
        <dbReference type="EMBL" id="TLM89540.1"/>
    </source>
</evidence>
<sequence length="457" mass="49672">MALPTAALAQVKYISLAEQRLTAPLRCGRVQQVIDARADRAGIGWVQKGLDNKRTPAVLRDPLPQALMDVLATGVGAGTTPYAMRVHRLRVSELTTNSTETGTAELVVDFLRVLPEQRYELVLRAAARAEYRGVEVTARHPVNIAATLQQCLAQLDSAAARGLTGYAVLTAAEVATPVTPLLALLPFPIEQAAAPAPGIYRSFQAFRYNQPDARHLTALARTPSTKAGWAGSDDIDVYYVAADGQRTPVRDAWGYCDGKHTYILHRRHFYQLERTTEGYQFEAPSTPDANAVNSAALTYGLVGGLIAANNTSGYRQQHWLNLLTGAVEAEPVAALADPPAHYRPAVPGQPARLVLYWRTPAAATVEVNGQPYGSLSADSVQTTLTWKEQRGPAQLCIRTAGQPEACASVYPYAGQTVYLKWMPGALVEMPAREALFDLRRGVLRQQQAQRKQAGRPK</sequence>
<reference evidence="1 2" key="1">
    <citation type="submission" date="2019-05" db="EMBL/GenBank/DDBJ databases">
        <title>Hymenobacter edaphi sp. nov., isolated from abandoned arsenic-contaminated farmland soil.</title>
        <authorList>
            <person name="Nie L."/>
        </authorList>
    </citation>
    <scope>NUCLEOTIDE SEQUENCE [LARGE SCALE GENOMIC DNA]</scope>
    <source>
        <strain evidence="1 2">1-3-3-8</strain>
    </source>
</reference>
<evidence type="ECO:0000313" key="2">
    <source>
        <dbReference type="Proteomes" id="UP000305517"/>
    </source>
</evidence>
<organism evidence="1 2">
    <name type="scientific">Hymenobacter jeollabukensis</name>
    <dbReference type="NCBI Taxonomy" id="2025313"/>
    <lineage>
        <taxon>Bacteria</taxon>
        <taxon>Pseudomonadati</taxon>
        <taxon>Bacteroidota</taxon>
        <taxon>Cytophagia</taxon>
        <taxon>Cytophagales</taxon>
        <taxon>Hymenobacteraceae</taxon>
        <taxon>Hymenobacter</taxon>
    </lineage>
</organism>
<dbReference type="OrthoDB" id="663116at2"/>
<dbReference type="AlphaFoldDB" id="A0A5R8WKV7"/>
<protein>
    <submittedName>
        <fullName evidence="1">Uncharacterized protein</fullName>
    </submittedName>
</protein>
<name>A0A5R8WKV7_9BACT</name>
<dbReference type="RefSeq" id="WP_138080636.1">
    <property type="nucleotide sequence ID" value="NZ_VAJM01000013.1"/>
</dbReference>
<dbReference type="Proteomes" id="UP000305517">
    <property type="component" value="Unassembled WGS sequence"/>
</dbReference>
<proteinExistence type="predicted"/>
<comment type="caution">
    <text evidence="1">The sequence shown here is derived from an EMBL/GenBank/DDBJ whole genome shotgun (WGS) entry which is preliminary data.</text>
</comment>